<dbReference type="Pfam" id="PF02567">
    <property type="entry name" value="PhzC-PhzF"/>
    <property type="match status" value="1"/>
</dbReference>
<sequence length="94" mass="10471">MNIPLYIIDAFAEQAYSGNPAAVCLLEHPVDEGYMQKTAAEMNLSETAFLWPEEDGYRLRWFTPKVEVKLCGHGTLASAHVLWESGLLAPDMEA</sequence>
<dbReference type="PANTHER" id="PTHR13774">
    <property type="entry name" value="PHENAZINE BIOSYNTHESIS PROTEIN"/>
    <property type="match status" value="1"/>
</dbReference>
<dbReference type="Proteomes" id="UP000187158">
    <property type="component" value="Unassembled WGS sequence"/>
</dbReference>
<evidence type="ECO:0000313" key="4">
    <source>
        <dbReference type="Proteomes" id="UP000187158"/>
    </source>
</evidence>
<evidence type="ECO:0000313" key="3">
    <source>
        <dbReference type="EMBL" id="OMD19977.1"/>
    </source>
</evidence>
<keyword evidence="2" id="KW-0413">Isomerase</keyword>
<keyword evidence="4" id="KW-1185">Reference proteome</keyword>
<dbReference type="NCBIfam" id="TIGR00654">
    <property type="entry name" value="PhzF_family"/>
    <property type="match status" value="1"/>
</dbReference>
<dbReference type="EMBL" id="MPVP01000227">
    <property type="protein sequence ID" value="OMD19977.1"/>
    <property type="molecule type" value="Genomic_DNA"/>
</dbReference>
<organism evidence="3 4">
    <name type="scientific">Paenibacillus odorifer</name>
    <dbReference type="NCBI Taxonomy" id="189426"/>
    <lineage>
        <taxon>Bacteria</taxon>
        <taxon>Bacillati</taxon>
        <taxon>Bacillota</taxon>
        <taxon>Bacilli</taxon>
        <taxon>Bacillales</taxon>
        <taxon>Paenibacillaceae</taxon>
        <taxon>Paenibacillus</taxon>
    </lineage>
</organism>
<feature type="non-terminal residue" evidence="3">
    <location>
        <position position="94"/>
    </location>
</feature>
<proteinExistence type="inferred from homology"/>
<dbReference type="Gene3D" id="3.10.310.10">
    <property type="entry name" value="Diaminopimelate Epimerase, Chain A, domain 1"/>
    <property type="match status" value="1"/>
</dbReference>
<name>A0ABX3GHU2_9BACL</name>
<accession>A0ABX3GHU2</accession>
<dbReference type="InterPro" id="IPR003719">
    <property type="entry name" value="Phenazine_PhzF-like"/>
</dbReference>
<comment type="similarity">
    <text evidence="1">Belongs to the PhzF family.</text>
</comment>
<dbReference type="RefSeq" id="WP_144024735.1">
    <property type="nucleotide sequence ID" value="NZ_MPVP01000227.1"/>
</dbReference>
<reference evidence="3 4" key="1">
    <citation type="submission" date="2016-11" db="EMBL/GenBank/DDBJ databases">
        <title>Paenibacillus species isolates.</title>
        <authorList>
            <person name="Beno S.M."/>
        </authorList>
    </citation>
    <scope>NUCLEOTIDE SEQUENCE [LARGE SCALE GENOMIC DNA]</scope>
    <source>
        <strain evidence="3 4">FSL H7-0433</strain>
    </source>
</reference>
<gene>
    <name evidence="3" type="ORF">BSO21_24990</name>
</gene>
<comment type="caution">
    <text evidence="3">The sequence shown here is derived from an EMBL/GenBank/DDBJ whole genome shotgun (WGS) entry which is preliminary data.</text>
</comment>
<evidence type="ECO:0000256" key="2">
    <source>
        <dbReference type="ARBA" id="ARBA00023235"/>
    </source>
</evidence>
<dbReference type="PANTHER" id="PTHR13774:SF17">
    <property type="entry name" value="PHENAZINE BIOSYNTHESIS-LIKE DOMAIN-CONTAINING PROTEIN"/>
    <property type="match status" value="1"/>
</dbReference>
<protein>
    <submittedName>
        <fullName evidence="3">Oxidoreductase</fullName>
    </submittedName>
</protein>
<evidence type="ECO:0000256" key="1">
    <source>
        <dbReference type="ARBA" id="ARBA00008270"/>
    </source>
</evidence>
<dbReference type="SUPFAM" id="SSF54506">
    <property type="entry name" value="Diaminopimelate epimerase-like"/>
    <property type="match status" value="1"/>
</dbReference>